<proteinExistence type="predicted"/>
<name>A0ABU2DES2_ACHAE</name>
<sequence>MQGSLLILSASEPPRRACQFGQASLARHLAVTLFQDRAELCNKVLPNRFKAQLRSWAWKRAKKRALGGRAGRILVHPDRPPGRNKD</sequence>
<evidence type="ECO:0000313" key="2">
    <source>
        <dbReference type="Proteomes" id="UP001264156"/>
    </source>
</evidence>
<protein>
    <submittedName>
        <fullName evidence="1">Uncharacterized protein</fullName>
    </submittedName>
</protein>
<dbReference type="Proteomes" id="UP001264156">
    <property type="component" value="Unassembled WGS sequence"/>
</dbReference>
<organism evidence="1 2">
    <name type="scientific">Achromobacter aegrifaciens</name>
    <dbReference type="NCBI Taxonomy" id="1287736"/>
    <lineage>
        <taxon>Bacteria</taxon>
        <taxon>Pseudomonadati</taxon>
        <taxon>Pseudomonadota</taxon>
        <taxon>Betaproteobacteria</taxon>
        <taxon>Burkholderiales</taxon>
        <taxon>Alcaligenaceae</taxon>
        <taxon>Achromobacter</taxon>
    </lineage>
</organism>
<reference evidence="2" key="1">
    <citation type="submission" date="2023-07" db="EMBL/GenBank/DDBJ databases">
        <title>Glyphosate-induced phosphonatase operons in soil bacteria of genus Achromobacter.</title>
        <authorList>
            <person name="Epiktetov D.O."/>
            <person name="Sviridov A.V."/>
            <person name="Tarlachkov S.V."/>
            <person name="Shushkova T.V."/>
            <person name="Toropygin I.Y."/>
            <person name="Leontievsky A."/>
        </authorList>
    </citation>
    <scope>NUCLEOTIDE SEQUENCE [LARGE SCALE GENOMIC DNA]</scope>
    <source>
        <strain evidence="2">Kg 16</strain>
    </source>
</reference>
<accession>A0ABU2DES2</accession>
<keyword evidence="2" id="KW-1185">Reference proteome</keyword>
<comment type="caution">
    <text evidence="1">The sequence shown here is derived from an EMBL/GenBank/DDBJ whole genome shotgun (WGS) entry which is preliminary data.</text>
</comment>
<evidence type="ECO:0000313" key="1">
    <source>
        <dbReference type="EMBL" id="MDR7946614.1"/>
    </source>
</evidence>
<gene>
    <name evidence="1" type="ORF">RIU57_15955</name>
</gene>
<dbReference type="RefSeq" id="WP_119452131.1">
    <property type="nucleotide sequence ID" value="NZ_CADIJY010000001.1"/>
</dbReference>
<dbReference type="EMBL" id="JAVKVN010000005">
    <property type="protein sequence ID" value="MDR7946614.1"/>
    <property type="molecule type" value="Genomic_DNA"/>
</dbReference>